<dbReference type="InterPro" id="IPR011141">
    <property type="entry name" value="Polyketide_synthase_type-III"/>
</dbReference>
<evidence type="ECO:0000313" key="5">
    <source>
        <dbReference type="Proteomes" id="UP001141806"/>
    </source>
</evidence>
<dbReference type="PANTHER" id="PTHR11877:SF14">
    <property type="entry name" value="CHALCONE SYNTHASE"/>
    <property type="match status" value="1"/>
</dbReference>
<keyword evidence="1" id="KW-0808">Transferase</keyword>
<accession>A0A9Q0GMT6</accession>
<evidence type="ECO:0000259" key="3">
    <source>
        <dbReference type="Pfam" id="PF00195"/>
    </source>
</evidence>
<dbReference type="Proteomes" id="UP001141806">
    <property type="component" value="Unassembled WGS sequence"/>
</dbReference>
<reference evidence="4" key="1">
    <citation type="journal article" date="2023" name="Plant J.">
        <title>The genome of the king protea, Protea cynaroides.</title>
        <authorList>
            <person name="Chang J."/>
            <person name="Duong T.A."/>
            <person name="Schoeman C."/>
            <person name="Ma X."/>
            <person name="Roodt D."/>
            <person name="Barker N."/>
            <person name="Li Z."/>
            <person name="Van de Peer Y."/>
            <person name="Mizrachi E."/>
        </authorList>
    </citation>
    <scope>NUCLEOTIDE SEQUENCE</scope>
    <source>
        <tissue evidence="4">Young leaves</tissue>
    </source>
</reference>
<evidence type="ECO:0000313" key="4">
    <source>
        <dbReference type="EMBL" id="KAJ4941351.1"/>
    </source>
</evidence>
<gene>
    <name evidence="4" type="ORF">NE237_000164</name>
</gene>
<keyword evidence="5" id="KW-1185">Reference proteome</keyword>
<name>A0A9Q0GMT6_9MAGN</name>
<evidence type="ECO:0000256" key="1">
    <source>
        <dbReference type="ARBA" id="ARBA00022679"/>
    </source>
</evidence>
<evidence type="ECO:0000256" key="2">
    <source>
        <dbReference type="ARBA" id="ARBA00023315"/>
    </source>
</evidence>
<comment type="caution">
    <text evidence="4">The sequence shown here is derived from an EMBL/GenBank/DDBJ whole genome shotgun (WGS) entry which is preliminary data.</text>
</comment>
<dbReference type="Gene3D" id="3.40.47.10">
    <property type="match status" value="1"/>
</dbReference>
<feature type="non-terminal residue" evidence="4">
    <location>
        <position position="1"/>
    </location>
</feature>
<dbReference type="InterPro" id="IPR001099">
    <property type="entry name" value="Chalcone/stilbene_synt_N"/>
</dbReference>
<dbReference type="InterPro" id="IPR016039">
    <property type="entry name" value="Thiolase-like"/>
</dbReference>
<sequence length="76" mass="8872">MRSVKEIYEAQCAEGPATVLAIGTSNPSNCVYQPDFPNFYFRSTKSEHMTELKEKFKRICDRSTITKRHLYMTEDM</sequence>
<organism evidence="4 5">
    <name type="scientific">Protea cynaroides</name>
    <dbReference type="NCBI Taxonomy" id="273540"/>
    <lineage>
        <taxon>Eukaryota</taxon>
        <taxon>Viridiplantae</taxon>
        <taxon>Streptophyta</taxon>
        <taxon>Embryophyta</taxon>
        <taxon>Tracheophyta</taxon>
        <taxon>Spermatophyta</taxon>
        <taxon>Magnoliopsida</taxon>
        <taxon>Proteales</taxon>
        <taxon>Proteaceae</taxon>
        <taxon>Protea</taxon>
    </lineage>
</organism>
<dbReference type="OrthoDB" id="1500228at2759"/>
<dbReference type="GO" id="GO:0030639">
    <property type="term" value="P:polyketide biosynthetic process"/>
    <property type="evidence" value="ECO:0007669"/>
    <property type="project" value="TreeGrafter"/>
</dbReference>
<protein>
    <recommendedName>
        <fullName evidence="3">Chalcone/stilbene synthase N-terminal domain-containing protein</fullName>
    </recommendedName>
</protein>
<dbReference type="AlphaFoldDB" id="A0A9Q0GMT6"/>
<feature type="domain" description="Chalcone/stilbene synthase N-terminal" evidence="3">
    <location>
        <begin position="5"/>
        <end position="76"/>
    </location>
</feature>
<keyword evidence="2" id="KW-0012">Acyltransferase</keyword>
<dbReference type="Pfam" id="PF00195">
    <property type="entry name" value="Chal_sti_synt_N"/>
    <property type="match status" value="1"/>
</dbReference>
<proteinExistence type="predicted"/>
<dbReference type="GO" id="GO:0016747">
    <property type="term" value="F:acyltransferase activity, transferring groups other than amino-acyl groups"/>
    <property type="evidence" value="ECO:0007669"/>
    <property type="project" value="InterPro"/>
</dbReference>
<dbReference type="SUPFAM" id="SSF53901">
    <property type="entry name" value="Thiolase-like"/>
    <property type="match status" value="1"/>
</dbReference>
<dbReference type="PANTHER" id="PTHR11877">
    <property type="entry name" value="HYDROXYMETHYLGLUTARYL-COA SYNTHASE"/>
    <property type="match status" value="1"/>
</dbReference>
<dbReference type="EMBL" id="JAMYWD010001660">
    <property type="protein sequence ID" value="KAJ4941351.1"/>
    <property type="molecule type" value="Genomic_DNA"/>
</dbReference>